<sequence>MITRRVHAHDRTTVTDALAALMVGDEDQILAQSAVDRAGAQDTMRLFERGKQETAFPVKGMVVGFVKQHGFHGSKSWPEYFVNRANSSDGCAGESAQFVPKIHEAR</sequence>
<protein>
    <submittedName>
        <fullName evidence="1">Uncharacterized protein</fullName>
    </submittedName>
</protein>
<name>A0A450TRU6_9GAMM</name>
<gene>
    <name evidence="1" type="ORF">BECKFW1821C_GA0114237_102532</name>
</gene>
<dbReference type="AlphaFoldDB" id="A0A450TRU6"/>
<dbReference type="EMBL" id="CAADFE010000025">
    <property type="protein sequence ID" value="VFJ70953.1"/>
    <property type="molecule type" value="Genomic_DNA"/>
</dbReference>
<accession>A0A450TRU6</accession>
<organism evidence="1">
    <name type="scientific">Candidatus Kentrum sp. FW</name>
    <dbReference type="NCBI Taxonomy" id="2126338"/>
    <lineage>
        <taxon>Bacteria</taxon>
        <taxon>Pseudomonadati</taxon>
        <taxon>Pseudomonadota</taxon>
        <taxon>Gammaproteobacteria</taxon>
        <taxon>Candidatus Kentrum</taxon>
    </lineage>
</organism>
<proteinExistence type="predicted"/>
<evidence type="ECO:0000313" key="1">
    <source>
        <dbReference type="EMBL" id="VFJ70953.1"/>
    </source>
</evidence>
<reference evidence="1" key="1">
    <citation type="submission" date="2019-02" db="EMBL/GenBank/DDBJ databases">
        <authorList>
            <person name="Gruber-Vodicka R. H."/>
            <person name="Seah K. B. B."/>
        </authorList>
    </citation>
    <scope>NUCLEOTIDE SEQUENCE</scope>
    <source>
        <strain evidence="1">BECK_BZ131</strain>
    </source>
</reference>